<dbReference type="Proteomes" id="UP000275408">
    <property type="component" value="Unassembled WGS sequence"/>
</dbReference>
<keyword evidence="3 4" id="KW-0040">ANK repeat</keyword>
<name>A0A3M6TGJ9_POCDA</name>
<dbReference type="Gene3D" id="1.25.40.20">
    <property type="entry name" value="Ankyrin repeat-containing domain"/>
    <property type="match status" value="1"/>
</dbReference>
<dbReference type="InterPro" id="IPR002110">
    <property type="entry name" value="Ankyrin_rpt"/>
</dbReference>
<evidence type="ECO:0000313" key="5">
    <source>
        <dbReference type="EMBL" id="RMX40537.1"/>
    </source>
</evidence>
<dbReference type="EMBL" id="RCHS01003618">
    <property type="protein sequence ID" value="RMX40537.1"/>
    <property type="molecule type" value="Genomic_DNA"/>
</dbReference>
<sequence>MSSRSRLRAVDESEARMSYRARASLKTWTKVSVTFPPLHEAALNGHIPCLEILIENSANLEKNENQFGTALHVACLGHVGCVKVLLQAGANPNSIRRHQVPLHATAMNRDEVCTALILEFRANAYLRDLESKKPVKQLMRHAKRCFLKLVRI</sequence>
<dbReference type="SMART" id="SM00248">
    <property type="entry name" value="ANK"/>
    <property type="match status" value="3"/>
</dbReference>
<feature type="repeat" description="ANK" evidence="4">
    <location>
        <begin position="37"/>
        <end position="65"/>
    </location>
</feature>
<evidence type="ECO:0000256" key="1">
    <source>
        <dbReference type="ARBA" id="ARBA00005949"/>
    </source>
</evidence>
<evidence type="ECO:0000313" key="6">
    <source>
        <dbReference type="Proteomes" id="UP000275408"/>
    </source>
</evidence>
<dbReference type="PANTHER" id="PTHR24136:SF15">
    <property type="entry name" value="ANK_REP_REGION DOMAIN-CONTAINING PROTEIN"/>
    <property type="match status" value="1"/>
</dbReference>
<comment type="caution">
    <text evidence="5">The sequence shown here is derived from an EMBL/GenBank/DDBJ whole genome shotgun (WGS) entry which is preliminary data.</text>
</comment>
<dbReference type="Pfam" id="PF12796">
    <property type="entry name" value="Ank_2"/>
    <property type="match status" value="1"/>
</dbReference>
<dbReference type="PROSITE" id="PS50088">
    <property type="entry name" value="ANK_REPEAT"/>
    <property type="match status" value="1"/>
</dbReference>
<evidence type="ECO:0000256" key="2">
    <source>
        <dbReference type="ARBA" id="ARBA00022737"/>
    </source>
</evidence>
<dbReference type="AlphaFoldDB" id="A0A3M6TGJ9"/>
<evidence type="ECO:0000256" key="3">
    <source>
        <dbReference type="ARBA" id="ARBA00023043"/>
    </source>
</evidence>
<dbReference type="STRING" id="46731.A0A3M6TGJ9"/>
<gene>
    <name evidence="5" type="ORF">pdam_00007493</name>
</gene>
<dbReference type="GO" id="GO:0045732">
    <property type="term" value="P:positive regulation of protein catabolic process"/>
    <property type="evidence" value="ECO:0007669"/>
    <property type="project" value="TreeGrafter"/>
</dbReference>
<organism evidence="5 6">
    <name type="scientific">Pocillopora damicornis</name>
    <name type="common">Cauliflower coral</name>
    <name type="synonym">Millepora damicornis</name>
    <dbReference type="NCBI Taxonomy" id="46731"/>
    <lineage>
        <taxon>Eukaryota</taxon>
        <taxon>Metazoa</taxon>
        <taxon>Cnidaria</taxon>
        <taxon>Anthozoa</taxon>
        <taxon>Hexacorallia</taxon>
        <taxon>Scleractinia</taxon>
        <taxon>Astrocoeniina</taxon>
        <taxon>Pocilloporidae</taxon>
        <taxon>Pocillopora</taxon>
    </lineage>
</organism>
<dbReference type="PANTHER" id="PTHR24136">
    <property type="entry name" value="SOWAH (DROSOPHILA) HOMOLOG"/>
    <property type="match status" value="1"/>
</dbReference>
<reference evidence="5 6" key="1">
    <citation type="journal article" date="2018" name="Sci. Rep.">
        <title>Comparative analysis of the Pocillopora damicornis genome highlights role of immune system in coral evolution.</title>
        <authorList>
            <person name="Cunning R."/>
            <person name="Bay R.A."/>
            <person name="Gillette P."/>
            <person name="Baker A.C."/>
            <person name="Traylor-Knowles N."/>
        </authorList>
    </citation>
    <scope>NUCLEOTIDE SEQUENCE [LARGE SCALE GENOMIC DNA]</scope>
    <source>
        <strain evidence="5">RSMAS</strain>
        <tissue evidence="5">Whole animal</tissue>
    </source>
</reference>
<comment type="similarity">
    <text evidence="1">Belongs to the ankyrin SOCS box (ASB) family.</text>
</comment>
<keyword evidence="6" id="KW-1185">Reference proteome</keyword>
<dbReference type="InterPro" id="IPR051573">
    <property type="entry name" value="Ankyrin-SOCS_box_domain"/>
</dbReference>
<dbReference type="GO" id="GO:0016567">
    <property type="term" value="P:protein ubiquitination"/>
    <property type="evidence" value="ECO:0007669"/>
    <property type="project" value="TreeGrafter"/>
</dbReference>
<proteinExistence type="inferred from homology"/>
<evidence type="ECO:0000256" key="4">
    <source>
        <dbReference type="PROSITE-ProRule" id="PRU00023"/>
    </source>
</evidence>
<accession>A0A3M6TGJ9</accession>
<dbReference type="InterPro" id="IPR036770">
    <property type="entry name" value="Ankyrin_rpt-contain_sf"/>
</dbReference>
<keyword evidence="2" id="KW-0677">Repeat</keyword>
<protein>
    <submittedName>
        <fullName evidence="5">Uncharacterized protein</fullName>
    </submittedName>
</protein>
<dbReference type="SUPFAM" id="SSF48403">
    <property type="entry name" value="Ankyrin repeat"/>
    <property type="match status" value="1"/>
</dbReference>